<protein>
    <recommendedName>
        <fullName evidence="4">Lipoprotein</fullName>
    </recommendedName>
</protein>
<dbReference type="EMBL" id="JAXIVS010000005">
    <property type="protein sequence ID" value="MDY7227985.1"/>
    <property type="molecule type" value="Genomic_DNA"/>
</dbReference>
<feature type="chain" id="PRO_5045648803" description="Lipoprotein" evidence="1">
    <location>
        <begin position="20"/>
        <end position="159"/>
    </location>
</feature>
<feature type="signal peptide" evidence="1">
    <location>
        <begin position="1"/>
        <end position="19"/>
    </location>
</feature>
<evidence type="ECO:0000313" key="2">
    <source>
        <dbReference type="EMBL" id="MDY7227985.1"/>
    </source>
</evidence>
<organism evidence="2 3">
    <name type="scientific">Hyalangium rubrum</name>
    <dbReference type="NCBI Taxonomy" id="3103134"/>
    <lineage>
        <taxon>Bacteria</taxon>
        <taxon>Pseudomonadati</taxon>
        <taxon>Myxococcota</taxon>
        <taxon>Myxococcia</taxon>
        <taxon>Myxococcales</taxon>
        <taxon>Cystobacterineae</taxon>
        <taxon>Archangiaceae</taxon>
        <taxon>Hyalangium</taxon>
    </lineage>
</organism>
<evidence type="ECO:0000256" key="1">
    <source>
        <dbReference type="SAM" id="SignalP"/>
    </source>
</evidence>
<reference evidence="2 3" key="1">
    <citation type="submission" date="2023-12" db="EMBL/GenBank/DDBJ databases">
        <title>the genome sequence of Hyalangium sp. s54d21.</title>
        <authorList>
            <person name="Zhang X."/>
        </authorList>
    </citation>
    <scope>NUCLEOTIDE SEQUENCE [LARGE SCALE GENOMIC DNA]</scope>
    <source>
        <strain evidence="3">s54d21</strain>
    </source>
</reference>
<dbReference type="RefSeq" id="WP_321546713.1">
    <property type="nucleotide sequence ID" value="NZ_JAXIVS010000005.1"/>
</dbReference>
<evidence type="ECO:0000313" key="3">
    <source>
        <dbReference type="Proteomes" id="UP001291309"/>
    </source>
</evidence>
<dbReference type="Proteomes" id="UP001291309">
    <property type="component" value="Unassembled WGS sequence"/>
</dbReference>
<evidence type="ECO:0008006" key="4">
    <source>
        <dbReference type="Google" id="ProtNLM"/>
    </source>
</evidence>
<name>A0ABU5H3Q3_9BACT</name>
<accession>A0ABU5H3Q3</accession>
<keyword evidence="3" id="KW-1185">Reference proteome</keyword>
<gene>
    <name evidence="2" type="ORF">SYV04_16325</name>
</gene>
<proteinExistence type="predicted"/>
<sequence length="159" mass="16472">MTSGRFCLIAVTLAGTAVALSPGCGDSNVEPCTTCPPIEGRYTLEFAEGALPAECNPLSIELPEGPLEVNRAGSQLTGTVDGVALQGTVYQTYDFSLVGARTPTDGGTETYSFSGRYVPARMDGGTGQLTGSFNGNYSRTLPTGAQRCAVGRAYTATQQ</sequence>
<keyword evidence="1" id="KW-0732">Signal</keyword>
<comment type="caution">
    <text evidence="2">The sequence shown here is derived from an EMBL/GenBank/DDBJ whole genome shotgun (WGS) entry which is preliminary data.</text>
</comment>